<feature type="compositionally biased region" description="Basic residues" evidence="1">
    <location>
        <begin position="39"/>
        <end position="52"/>
    </location>
</feature>
<sequence length="52" mass="6501">DRQRRDPRRFRPWCREPDRRRLRRQVHRHEPVAGDVGRSRRHLARRRLPGLG</sequence>
<proteinExistence type="predicted"/>
<feature type="non-terminal residue" evidence="2">
    <location>
        <position position="1"/>
    </location>
</feature>
<organism evidence="2">
    <name type="scientific">uncultured Frankineae bacterium</name>
    <dbReference type="NCBI Taxonomy" id="437475"/>
    <lineage>
        <taxon>Bacteria</taxon>
        <taxon>Bacillati</taxon>
        <taxon>Actinomycetota</taxon>
        <taxon>Actinomycetes</taxon>
        <taxon>Frankiales</taxon>
        <taxon>environmental samples</taxon>
    </lineage>
</organism>
<name>A0A6J4LZI2_9ACTN</name>
<reference evidence="2" key="1">
    <citation type="submission" date="2020-02" db="EMBL/GenBank/DDBJ databases">
        <authorList>
            <person name="Meier V. D."/>
        </authorList>
    </citation>
    <scope>NUCLEOTIDE SEQUENCE</scope>
    <source>
        <strain evidence="2">AVDCRST_MAG07</strain>
    </source>
</reference>
<gene>
    <name evidence="2" type="ORF">AVDCRST_MAG07-2661</name>
</gene>
<protein>
    <submittedName>
        <fullName evidence="2">Uncharacterized protein</fullName>
    </submittedName>
</protein>
<feature type="region of interest" description="Disordered" evidence="1">
    <location>
        <begin position="25"/>
        <end position="52"/>
    </location>
</feature>
<evidence type="ECO:0000256" key="1">
    <source>
        <dbReference type="SAM" id="MobiDB-lite"/>
    </source>
</evidence>
<dbReference type="EMBL" id="CADCUB010000126">
    <property type="protein sequence ID" value="CAA9345657.1"/>
    <property type="molecule type" value="Genomic_DNA"/>
</dbReference>
<accession>A0A6J4LZI2</accession>
<evidence type="ECO:0000313" key="2">
    <source>
        <dbReference type="EMBL" id="CAA9345657.1"/>
    </source>
</evidence>
<dbReference type="AlphaFoldDB" id="A0A6J4LZI2"/>
<feature type="non-terminal residue" evidence="2">
    <location>
        <position position="52"/>
    </location>
</feature>